<evidence type="ECO:0000256" key="1">
    <source>
        <dbReference type="SAM" id="SignalP"/>
    </source>
</evidence>
<comment type="caution">
    <text evidence="2">The sequence shown here is derived from an EMBL/GenBank/DDBJ whole genome shotgun (WGS) entry which is preliminary data.</text>
</comment>
<evidence type="ECO:0000313" key="3">
    <source>
        <dbReference type="Proteomes" id="UP001519460"/>
    </source>
</evidence>
<gene>
    <name evidence="2" type="ORF">BaRGS_00035041</name>
</gene>
<name>A0ABD0JG28_9CAEN</name>
<evidence type="ECO:0008006" key="4">
    <source>
        <dbReference type="Google" id="ProtNLM"/>
    </source>
</evidence>
<accession>A0ABD0JG28</accession>
<dbReference type="EMBL" id="JACVVK020000460">
    <property type="protein sequence ID" value="KAK7473714.1"/>
    <property type="molecule type" value="Genomic_DNA"/>
</dbReference>
<proteinExistence type="predicted"/>
<feature type="chain" id="PRO_5044864593" description="Secreted protein" evidence="1">
    <location>
        <begin position="18"/>
        <end position="217"/>
    </location>
</feature>
<feature type="signal peptide" evidence="1">
    <location>
        <begin position="1"/>
        <end position="17"/>
    </location>
</feature>
<organism evidence="2 3">
    <name type="scientific">Batillaria attramentaria</name>
    <dbReference type="NCBI Taxonomy" id="370345"/>
    <lineage>
        <taxon>Eukaryota</taxon>
        <taxon>Metazoa</taxon>
        <taxon>Spiralia</taxon>
        <taxon>Lophotrochozoa</taxon>
        <taxon>Mollusca</taxon>
        <taxon>Gastropoda</taxon>
        <taxon>Caenogastropoda</taxon>
        <taxon>Sorbeoconcha</taxon>
        <taxon>Cerithioidea</taxon>
        <taxon>Batillariidae</taxon>
        <taxon>Batillaria</taxon>
    </lineage>
</organism>
<reference evidence="2 3" key="1">
    <citation type="journal article" date="2023" name="Sci. Data">
        <title>Genome assembly of the Korean intertidal mud-creeper Batillaria attramentaria.</title>
        <authorList>
            <person name="Patra A.K."/>
            <person name="Ho P.T."/>
            <person name="Jun S."/>
            <person name="Lee S.J."/>
            <person name="Kim Y."/>
            <person name="Won Y.J."/>
        </authorList>
    </citation>
    <scope>NUCLEOTIDE SEQUENCE [LARGE SCALE GENOMIC DNA]</scope>
    <source>
        <strain evidence="2">Wonlab-2016</strain>
    </source>
</reference>
<keyword evidence="3" id="KW-1185">Reference proteome</keyword>
<keyword evidence="1" id="KW-0732">Signal</keyword>
<dbReference type="AlphaFoldDB" id="A0ABD0JG28"/>
<protein>
    <recommendedName>
        <fullName evidence="4">Secreted protein</fullName>
    </recommendedName>
</protein>
<sequence>MRVEVVVACLTLCLVEAGSSSKRRHLTSSSRGPIQSAHALQLVFSPSSQGWSGDSSRYFSLDSQKSHTSTHSAETGARDLHNIQSATALQRTRQRASNQPVLTSVLGRTRLATRADFLRGVLEHVAKQLRTGAAPALTSYTSALTSDTPALTSDKSALTSYSPALTSDTPSLTSVKRGSRYKCDFTRVTIQMIIEYLRSRRICGYRVNRMRFGLGGK</sequence>
<evidence type="ECO:0000313" key="2">
    <source>
        <dbReference type="EMBL" id="KAK7473714.1"/>
    </source>
</evidence>
<dbReference type="Proteomes" id="UP001519460">
    <property type="component" value="Unassembled WGS sequence"/>
</dbReference>